<dbReference type="AlphaFoldDB" id="A0A5B7WRK1"/>
<sequence>MHTELATRVVELARATGRQIATAESLTAGMISATLASVPGSSAVLQGGVVSYSSKVKASLLDVPAELLSTHGSVDPEVARLMAVGARQACGADVAVSATGVAGPAAHDGKAVGTVYIGWATATQAGSVLHHFVGSRQRIREQSTTAALQQLVAMLGQENSQAGSK</sequence>
<dbReference type="SUPFAM" id="SSF142433">
    <property type="entry name" value="CinA-like"/>
    <property type="match status" value="1"/>
</dbReference>
<accession>A0A5B7WRK1</accession>
<name>A0A5B7WRK1_9MICC</name>
<dbReference type="InterPro" id="IPR036653">
    <property type="entry name" value="CinA-like_C"/>
</dbReference>
<reference evidence="2 3" key="1">
    <citation type="submission" date="2018-12" db="EMBL/GenBank/DDBJ databases">
        <title>Complete Genome Sequence of Glutamicibacter creatinolyticus strain LGCM259,isolated from an abscess of a 12-year-old mare in Italy.</title>
        <authorList>
            <person name="Santos R.G."/>
            <person name="Silva A.L."/>
            <person name="Seyffert N."/>
            <person name="Castro T.L.P."/>
            <person name="Attili A.R."/>
            <person name="Rifici C."/>
            <person name="Mazzullo G."/>
            <person name="Brenig B."/>
            <person name="Venanzi F."/>
            <person name="Azevedo V."/>
        </authorList>
    </citation>
    <scope>NUCLEOTIDE SEQUENCE [LARGE SCALE GENOMIC DNA]</scope>
    <source>
        <strain evidence="2 3">LGCM 259</strain>
    </source>
</reference>
<keyword evidence="3" id="KW-1185">Reference proteome</keyword>
<dbReference type="Pfam" id="PF02464">
    <property type="entry name" value="CinA"/>
    <property type="match status" value="1"/>
</dbReference>
<protein>
    <submittedName>
        <fullName evidence="2">CinA-like protein</fullName>
    </submittedName>
</protein>
<dbReference type="RefSeq" id="WP_138173216.1">
    <property type="nucleotide sequence ID" value="NZ_CP034412.1"/>
</dbReference>
<evidence type="ECO:0000259" key="1">
    <source>
        <dbReference type="Pfam" id="PF02464"/>
    </source>
</evidence>
<dbReference type="NCBIfam" id="TIGR00199">
    <property type="entry name" value="PncC_domain"/>
    <property type="match status" value="1"/>
</dbReference>
<feature type="domain" description="CinA C-terminal" evidence="1">
    <location>
        <begin position="3"/>
        <end position="154"/>
    </location>
</feature>
<gene>
    <name evidence="2" type="ORF">GcLGCM259_0882</name>
</gene>
<evidence type="ECO:0000313" key="3">
    <source>
        <dbReference type="Proteomes" id="UP000307000"/>
    </source>
</evidence>
<evidence type="ECO:0000313" key="2">
    <source>
        <dbReference type="EMBL" id="QCY46638.1"/>
    </source>
</evidence>
<organism evidence="2 3">
    <name type="scientific">Glutamicibacter creatinolyticus</name>
    <dbReference type="NCBI Taxonomy" id="162496"/>
    <lineage>
        <taxon>Bacteria</taxon>
        <taxon>Bacillati</taxon>
        <taxon>Actinomycetota</taxon>
        <taxon>Actinomycetes</taxon>
        <taxon>Micrococcales</taxon>
        <taxon>Micrococcaceae</taxon>
        <taxon>Glutamicibacter</taxon>
    </lineage>
</organism>
<proteinExistence type="predicted"/>
<dbReference type="Proteomes" id="UP000307000">
    <property type="component" value="Chromosome"/>
</dbReference>
<dbReference type="KEGG" id="gcr:GcLGCM259_0882"/>
<dbReference type="InterPro" id="IPR008136">
    <property type="entry name" value="CinA_C"/>
</dbReference>
<dbReference type="Gene3D" id="3.90.950.20">
    <property type="entry name" value="CinA-like"/>
    <property type="match status" value="1"/>
</dbReference>
<dbReference type="EMBL" id="CP034412">
    <property type="protein sequence ID" value="QCY46638.1"/>
    <property type="molecule type" value="Genomic_DNA"/>
</dbReference>